<keyword evidence="2" id="KW-0012">Acyltransferase</keyword>
<reference evidence="4 5" key="1">
    <citation type="submission" date="2020-11" db="EMBL/GenBank/DDBJ databases">
        <authorList>
            <person name="Kim M.K."/>
        </authorList>
    </citation>
    <scope>NUCLEOTIDE SEQUENCE [LARGE SCALE GENOMIC DNA]</scope>
    <source>
        <strain evidence="4 5">BT439</strain>
    </source>
</reference>
<name>A0A931BGN4_9BACT</name>
<dbReference type="PROSITE" id="PS51257">
    <property type="entry name" value="PROKAR_LIPOPROTEIN"/>
    <property type="match status" value="1"/>
</dbReference>
<dbReference type="PANTHER" id="PTHR12283:SF6">
    <property type="entry name" value="GLUTAMINYL-PEPTIDE CYCLOTRANSFERASE-RELATED"/>
    <property type="match status" value="1"/>
</dbReference>
<evidence type="ECO:0000256" key="1">
    <source>
        <dbReference type="ARBA" id="ARBA00022679"/>
    </source>
</evidence>
<dbReference type="EMBL" id="JADQDP010000003">
    <property type="protein sequence ID" value="MBF9143179.1"/>
    <property type="molecule type" value="Genomic_DNA"/>
</dbReference>
<dbReference type="Gene3D" id="3.40.630.10">
    <property type="entry name" value="Zn peptidases"/>
    <property type="match status" value="1"/>
</dbReference>
<sequence>MNFRTLRLPLATLAGLLVLTGCPDKTKTTETTDTSSAPAAPKLPKAPVFNADSAYAFTAKQVSFGPRVPNSKAHVACGDWIVRKMKGFGLKVMEQPFSAMTFDGTNIRCRNIIAQYQPTAARRVAIFGHWDTRPFADNDKDPKKKNAPMDGASDGASAVAVAMEMARVLGQQPDSLAPNVGVDFIFFDAEDWGHDDTTQQDLKNQLDGSGTDSWCLGSQYWTTHLLPAGYKAEYGVLLDMVGAKGGTFTREETSRTYARGPLDKIWNTAATLGYSDFFLFQDTGGITDDHVYTNKAGIPTLDIYDHPSYGQDYFPAYHHATTDNMSIIDRKTLKAVGQTMTQVLYID</sequence>
<keyword evidence="5" id="KW-1185">Reference proteome</keyword>
<dbReference type="AlphaFoldDB" id="A0A931BGN4"/>
<evidence type="ECO:0000313" key="5">
    <source>
        <dbReference type="Proteomes" id="UP000645610"/>
    </source>
</evidence>
<dbReference type="InterPro" id="IPR040234">
    <property type="entry name" value="QC/QCL"/>
</dbReference>
<proteinExistence type="predicted"/>
<dbReference type="Pfam" id="PF04389">
    <property type="entry name" value="Peptidase_M28"/>
    <property type="match status" value="1"/>
</dbReference>
<dbReference type="SUPFAM" id="SSF53187">
    <property type="entry name" value="Zn-dependent exopeptidases"/>
    <property type="match status" value="1"/>
</dbReference>
<organism evidence="4 5">
    <name type="scientific">Hymenobacter properus</name>
    <dbReference type="NCBI Taxonomy" id="2791026"/>
    <lineage>
        <taxon>Bacteria</taxon>
        <taxon>Pseudomonadati</taxon>
        <taxon>Bacteroidota</taxon>
        <taxon>Cytophagia</taxon>
        <taxon>Cytophagales</taxon>
        <taxon>Hymenobacteraceae</taxon>
        <taxon>Hymenobacter</taxon>
    </lineage>
</organism>
<gene>
    <name evidence="4" type="ORF">I2I01_16135</name>
</gene>
<dbReference type="PANTHER" id="PTHR12283">
    <property type="entry name" value="GLUTAMINYL-PEPTIDE CYCLOTRANSFERASE"/>
    <property type="match status" value="1"/>
</dbReference>
<dbReference type="GO" id="GO:0008270">
    <property type="term" value="F:zinc ion binding"/>
    <property type="evidence" value="ECO:0007669"/>
    <property type="project" value="TreeGrafter"/>
</dbReference>
<dbReference type="GO" id="GO:0016603">
    <property type="term" value="F:glutaminyl-peptide cyclotransferase activity"/>
    <property type="evidence" value="ECO:0007669"/>
    <property type="project" value="TreeGrafter"/>
</dbReference>
<evidence type="ECO:0000259" key="3">
    <source>
        <dbReference type="Pfam" id="PF04389"/>
    </source>
</evidence>
<protein>
    <submittedName>
        <fullName evidence="4">M28 family peptidase</fullName>
    </submittedName>
</protein>
<accession>A0A931BGN4</accession>
<dbReference type="RefSeq" id="WP_196287492.1">
    <property type="nucleotide sequence ID" value="NZ_JADQDP010000003.1"/>
</dbReference>
<evidence type="ECO:0000256" key="2">
    <source>
        <dbReference type="ARBA" id="ARBA00023315"/>
    </source>
</evidence>
<keyword evidence="1" id="KW-0808">Transferase</keyword>
<evidence type="ECO:0000313" key="4">
    <source>
        <dbReference type="EMBL" id="MBF9143179.1"/>
    </source>
</evidence>
<dbReference type="InterPro" id="IPR007484">
    <property type="entry name" value="Peptidase_M28"/>
</dbReference>
<dbReference type="Proteomes" id="UP000645610">
    <property type="component" value="Unassembled WGS sequence"/>
</dbReference>
<feature type="domain" description="Peptidase M28" evidence="3">
    <location>
        <begin position="111"/>
        <end position="343"/>
    </location>
</feature>
<comment type="caution">
    <text evidence="4">The sequence shown here is derived from an EMBL/GenBank/DDBJ whole genome shotgun (WGS) entry which is preliminary data.</text>
</comment>